<feature type="transmembrane region" description="Helical" evidence="7">
    <location>
        <begin position="41"/>
        <end position="60"/>
    </location>
</feature>
<feature type="transmembrane region" description="Helical" evidence="7">
    <location>
        <begin position="125"/>
        <end position="143"/>
    </location>
</feature>
<dbReference type="InterPro" id="IPR018383">
    <property type="entry name" value="UPF0324_pro"/>
</dbReference>
<accession>A0A852Z3G5</accession>
<feature type="transmembrane region" description="Helical" evidence="7">
    <location>
        <begin position="155"/>
        <end position="177"/>
    </location>
</feature>
<proteinExistence type="inferred from homology"/>
<name>A0A852Z3G5_9ACTN</name>
<evidence type="ECO:0000256" key="6">
    <source>
        <dbReference type="ARBA" id="ARBA00023136"/>
    </source>
</evidence>
<dbReference type="Pfam" id="PF03601">
    <property type="entry name" value="Cons_hypoth698"/>
    <property type="match status" value="1"/>
</dbReference>
<evidence type="ECO:0000256" key="7">
    <source>
        <dbReference type="SAM" id="Phobius"/>
    </source>
</evidence>
<sequence length="334" mass="32876">MRTMSVGFRNAAARAFPGTVLAGAATAVALAVSALLPGLGALTVAVLCGLVVGNVFRLSAGLRLGLARVLRVALRLGVVLLGLRLAAGELLSLGAGTLVAVLLVVLVTFFGTVLLAGALGTSGGLGMLVATGFAVCGASAIAAMESVVDREDEDVATAVAMVTLYGTAAMVALPLVGDALGLSAPALGRIAGGSVHEVGQVVAAASPAGSAAVAVAVTVKLARVVLLAPLVTAVGLVRRSRSGAQGATKPPLIPLFVLGFLFAVLVRSCGVLPEPVLDGARQLTTVLLTGALFALGTSVRLSELIRTGPRALLLGLGSTALVTITTVAAMAALT</sequence>
<dbReference type="EMBL" id="JACBYW010000008">
    <property type="protein sequence ID" value="NYH80700.1"/>
    <property type="molecule type" value="Genomic_DNA"/>
</dbReference>
<dbReference type="AlphaFoldDB" id="A0A852Z3G5"/>
<evidence type="ECO:0000256" key="3">
    <source>
        <dbReference type="ARBA" id="ARBA00022475"/>
    </source>
</evidence>
<comment type="similarity">
    <text evidence="2">Belongs to the UPF0324 family.</text>
</comment>
<organism evidence="8 9">
    <name type="scientific">Actinopolyspora biskrensis</name>
    <dbReference type="NCBI Taxonomy" id="1470178"/>
    <lineage>
        <taxon>Bacteria</taxon>
        <taxon>Bacillati</taxon>
        <taxon>Actinomycetota</taxon>
        <taxon>Actinomycetes</taxon>
        <taxon>Actinopolysporales</taxon>
        <taxon>Actinopolysporaceae</taxon>
        <taxon>Actinopolyspora</taxon>
    </lineage>
</organism>
<reference evidence="8 9" key="1">
    <citation type="submission" date="2020-07" db="EMBL/GenBank/DDBJ databases">
        <title>Genomic Encyclopedia of Type Strains, Phase III (KMG-III): the genomes of soil and plant-associated and newly described type strains.</title>
        <authorList>
            <person name="Whitman W."/>
        </authorList>
    </citation>
    <scope>NUCLEOTIDE SEQUENCE [LARGE SCALE GENOMIC DNA]</scope>
    <source>
        <strain evidence="8 9">CECT 8576</strain>
    </source>
</reference>
<feature type="transmembrane region" description="Helical" evidence="7">
    <location>
        <begin position="221"/>
        <end position="240"/>
    </location>
</feature>
<gene>
    <name evidence="8" type="ORF">FHR84_004066</name>
</gene>
<evidence type="ECO:0000256" key="5">
    <source>
        <dbReference type="ARBA" id="ARBA00022989"/>
    </source>
</evidence>
<comment type="subcellular location">
    <subcellularLocation>
        <location evidence="1">Cell membrane</location>
        <topology evidence="1">Multi-pass membrane protein</topology>
    </subcellularLocation>
</comment>
<feature type="transmembrane region" description="Helical" evidence="7">
    <location>
        <begin position="252"/>
        <end position="273"/>
    </location>
</feature>
<dbReference type="PANTHER" id="PTHR30106:SF2">
    <property type="entry name" value="UPF0324 INNER MEMBRANE PROTEIN YEIH"/>
    <property type="match status" value="1"/>
</dbReference>
<dbReference type="PANTHER" id="PTHR30106">
    <property type="entry name" value="INNER MEMBRANE PROTEIN YEIH-RELATED"/>
    <property type="match status" value="1"/>
</dbReference>
<feature type="transmembrane region" description="Helical" evidence="7">
    <location>
        <begin position="279"/>
        <end position="299"/>
    </location>
</feature>
<dbReference type="GO" id="GO:0005886">
    <property type="term" value="C:plasma membrane"/>
    <property type="evidence" value="ECO:0007669"/>
    <property type="project" value="UniProtKB-SubCell"/>
</dbReference>
<keyword evidence="6 7" id="KW-0472">Membrane</keyword>
<keyword evidence="3" id="KW-1003">Cell membrane</keyword>
<feature type="transmembrane region" description="Helical" evidence="7">
    <location>
        <begin position="311"/>
        <end position="333"/>
    </location>
</feature>
<evidence type="ECO:0000256" key="4">
    <source>
        <dbReference type="ARBA" id="ARBA00022692"/>
    </source>
</evidence>
<evidence type="ECO:0000256" key="1">
    <source>
        <dbReference type="ARBA" id="ARBA00004651"/>
    </source>
</evidence>
<protein>
    <submittedName>
        <fullName evidence="8">Putative integral membrane protein (TIGR00698 family)</fullName>
    </submittedName>
</protein>
<evidence type="ECO:0000313" key="9">
    <source>
        <dbReference type="Proteomes" id="UP000548304"/>
    </source>
</evidence>
<dbReference type="Proteomes" id="UP000548304">
    <property type="component" value="Unassembled WGS sequence"/>
</dbReference>
<comment type="caution">
    <text evidence="8">The sequence shown here is derived from an EMBL/GenBank/DDBJ whole genome shotgun (WGS) entry which is preliminary data.</text>
</comment>
<evidence type="ECO:0000256" key="2">
    <source>
        <dbReference type="ARBA" id="ARBA00007977"/>
    </source>
</evidence>
<keyword evidence="9" id="KW-1185">Reference proteome</keyword>
<feature type="transmembrane region" description="Helical" evidence="7">
    <location>
        <begin position="97"/>
        <end position="118"/>
    </location>
</feature>
<keyword evidence="4 7" id="KW-0812">Transmembrane</keyword>
<keyword evidence="5 7" id="KW-1133">Transmembrane helix</keyword>
<evidence type="ECO:0000313" key="8">
    <source>
        <dbReference type="EMBL" id="NYH80700.1"/>
    </source>
</evidence>